<dbReference type="Gene3D" id="1.20.1250.20">
    <property type="entry name" value="MFS general substrate transporter like domains"/>
    <property type="match status" value="1"/>
</dbReference>
<dbReference type="PROSITE" id="PS00216">
    <property type="entry name" value="SUGAR_TRANSPORT_1"/>
    <property type="match status" value="1"/>
</dbReference>
<dbReference type="PROSITE" id="PS50850">
    <property type="entry name" value="MFS"/>
    <property type="match status" value="1"/>
</dbReference>
<keyword evidence="5 6" id="KW-0472">Membrane</keyword>
<keyword evidence="9" id="KW-1185">Reference proteome</keyword>
<evidence type="ECO:0000256" key="2">
    <source>
        <dbReference type="ARBA" id="ARBA00022475"/>
    </source>
</evidence>
<dbReference type="AlphaFoldDB" id="A0A927F5T8"/>
<evidence type="ECO:0000313" key="9">
    <source>
        <dbReference type="Proteomes" id="UP000622317"/>
    </source>
</evidence>
<dbReference type="GO" id="GO:0022857">
    <property type="term" value="F:transmembrane transporter activity"/>
    <property type="evidence" value="ECO:0007669"/>
    <property type="project" value="InterPro"/>
</dbReference>
<feature type="transmembrane region" description="Helical" evidence="6">
    <location>
        <begin position="50"/>
        <end position="68"/>
    </location>
</feature>
<evidence type="ECO:0000256" key="3">
    <source>
        <dbReference type="ARBA" id="ARBA00022692"/>
    </source>
</evidence>
<evidence type="ECO:0000256" key="6">
    <source>
        <dbReference type="SAM" id="Phobius"/>
    </source>
</evidence>
<feature type="transmembrane region" description="Helical" evidence="6">
    <location>
        <begin position="138"/>
        <end position="160"/>
    </location>
</feature>
<organism evidence="8 9">
    <name type="scientific">Pelagicoccus enzymogenes</name>
    <dbReference type="NCBI Taxonomy" id="2773457"/>
    <lineage>
        <taxon>Bacteria</taxon>
        <taxon>Pseudomonadati</taxon>
        <taxon>Verrucomicrobiota</taxon>
        <taxon>Opitutia</taxon>
        <taxon>Puniceicoccales</taxon>
        <taxon>Pelagicoccaceae</taxon>
        <taxon>Pelagicoccus</taxon>
    </lineage>
</organism>
<evidence type="ECO:0000256" key="5">
    <source>
        <dbReference type="ARBA" id="ARBA00023136"/>
    </source>
</evidence>
<feature type="transmembrane region" description="Helical" evidence="6">
    <location>
        <begin position="18"/>
        <end position="38"/>
    </location>
</feature>
<name>A0A927F5T8_9BACT</name>
<dbReference type="InterPro" id="IPR036259">
    <property type="entry name" value="MFS_trans_sf"/>
</dbReference>
<dbReference type="PANTHER" id="PTHR43124:SF3">
    <property type="entry name" value="CHLORAMPHENICOL EFFLUX PUMP RV0191"/>
    <property type="match status" value="1"/>
</dbReference>
<feature type="transmembrane region" description="Helical" evidence="6">
    <location>
        <begin position="104"/>
        <end position="126"/>
    </location>
</feature>
<feature type="transmembrane region" description="Helical" evidence="6">
    <location>
        <begin position="220"/>
        <end position="245"/>
    </location>
</feature>
<dbReference type="Pfam" id="PF07690">
    <property type="entry name" value="MFS_1"/>
    <property type="match status" value="1"/>
</dbReference>
<keyword evidence="3 6" id="KW-0812">Transmembrane</keyword>
<dbReference type="Proteomes" id="UP000622317">
    <property type="component" value="Unassembled WGS sequence"/>
</dbReference>
<dbReference type="InterPro" id="IPR005829">
    <property type="entry name" value="Sugar_transporter_CS"/>
</dbReference>
<dbReference type="InterPro" id="IPR050189">
    <property type="entry name" value="MFS_Efflux_Transporters"/>
</dbReference>
<protein>
    <submittedName>
        <fullName evidence="8">MFS transporter</fullName>
    </submittedName>
</protein>
<evidence type="ECO:0000256" key="4">
    <source>
        <dbReference type="ARBA" id="ARBA00022989"/>
    </source>
</evidence>
<proteinExistence type="predicted"/>
<dbReference type="EMBL" id="JACYFG010000006">
    <property type="protein sequence ID" value="MBD5778732.1"/>
    <property type="molecule type" value="Genomic_DNA"/>
</dbReference>
<gene>
    <name evidence="8" type="ORF">IEN85_04465</name>
</gene>
<dbReference type="InterPro" id="IPR020846">
    <property type="entry name" value="MFS_dom"/>
</dbReference>
<feature type="transmembrane region" description="Helical" evidence="6">
    <location>
        <begin position="80"/>
        <end position="98"/>
    </location>
</feature>
<sequence length="434" mass="47003">MTAIEKERLNEARAWKTLFFVSLVNSAQAALAVIGIPSLADQLSLSGPQLTSLLAALPIAAGVAAAVAGPLSDRFGRKRTLLTGLALLGSSLIPHSIAEHYIPLLLLRVATGFATGILMGLPSTLLSDTFRKDRQQALSGKTLCGYAIGQTVGIPLGIWLMDWTNFLWVCALYGAFALACIPFAYRLLPNPTHPNHNKSAAKWIANYARRSCETFKDKDFNLIAAASFLSFTALSTFYVSFALWLFSTAALRPSEIAPMYLAGGLLQVLVFTAILQRLTKLRPQLTIAISLILNTLIFSSVYPGLTSLNAATLFFALTLGAVSLRIPGLQYLINNRGDPLQKGLRVSLNQTSSHLGKALGSILGGSLFPIMGMHQIALFCGVLTLACSLLFLRDLFSELNAEQIKPKRLRNRRGENFNIQKIEKWGSSGTHVAN</sequence>
<feature type="domain" description="Major facilitator superfamily (MFS) profile" evidence="7">
    <location>
        <begin position="14"/>
        <end position="405"/>
    </location>
</feature>
<keyword evidence="2" id="KW-1003">Cell membrane</keyword>
<dbReference type="GO" id="GO:0005886">
    <property type="term" value="C:plasma membrane"/>
    <property type="evidence" value="ECO:0007669"/>
    <property type="project" value="UniProtKB-SubCell"/>
</dbReference>
<dbReference type="InterPro" id="IPR011701">
    <property type="entry name" value="MFS"/>
</dbReference>
<dbReference type="SUPFAM" id="SSF103473">
    <property type="entry name" value="MFS general substrate transporter"/>
    <property type="match status" value="1"/>
</dbReference>
<keyword evidence="4 6" id="KW-1133">Transmembrane helix</keyword>
<feature type="transmembrane region" description="Helical" evidence="6">
    <location>
        <begin position="166"/>
        <end position="188"/>
    </location>
</feature>
<comment type="caution">
    <text evidence="8">The sequence shown here is derived from an EMBL/GenBank/DDBJ whole genome shotgun (WGS) entry which is preliminary data.</text>
</comment>
<comment type="subcellular location">
    <subcellularLocation>
        <location evidence="1">Cell membrane</location>
        <topology evidence="1">Multi-pass membrane protein</topology>
    </subcellularLocation>
</comment>
<accession>A0A927F5T8</accession>
<evidence type="ECO:0000313" key="8">
    <source>
        <dbReference type="EMBL" id="MBD5778732.1"/>
    </source>
</evidence>
<dbReference type="PANTHER" id="PTHR43124">
    <property type="entry name" value="PURINE EFFLUX PUMP PBUE"/>
    <property type="match status" value="1"/>
</dbReference>
<evidence type="ECO:0000256" key="1">
    <source>
        <dbReference type="ARBA" id="ARBA00004651"/>
    </source>
</evidence>
<feature type="transmembrane region" description="Helical" evidence="6">
    <location>
        <begin position="257"/>
        <end position="275"/>
    </location>
</feature>
<evidence type="ECO:0000259" key="7">
    <source>
        <dbReference type="PROSITE" id="PS50850"/>
    </source>
</evidence>
<reference evidence="8" key="1">
    <citation type="submission" date="2020-09" db="EMBL/GenBank/DDBJ databases">
        <title>Pelagicoccus enzymogenes sp. nov. with an EPS production, isolated from marine sediment.</title>
        <authorList>
            <person name="Feng X."/>
        </authorList>
    </citation>
    <scope>NUCLEOTIDE SEQUENCE</scope>
    <source>
        <strain evidence="8">NFK12</strain>
    </source>
</reference>
<feature type="transmembrane region" description="Helical" evidence="6">
    <location>
        <begin position="376"/>
        <end position="396"/>
    </location>
</feature>
<dbReference type="RefSeq" id="WP_191615862.1">
    <property type="nucleotide sequence ID" value="NZ_JACYFG010000006.1"/>
</dbReference>